<evidence type="ECO:0000259" key="13">
    <source>
        <dbReference type="PROSITE" id="PS50929"/>
    </source>
</evidence>
<keyword evidence="7" id="KW-1278">Translocase</keyword>
<dbReference type="NCBIfam" id="TIGR02203">
    <property type="entry name" value="MsbA_lipidA"/>
    <property type="match status" value="1"/>
</dbReference>
<dbReference type="InterPro" id="IPR027417">
    <property type="entry name" value="P-loop_NTPase"/>
</dbReference>
<accession>A0A5R8MG82</accession>
<keyword evidence="4 11" id="KW-0812">Transmembrane</keyword>
<dbReference type="GO" id="GO:0005524">
    <property type="term" value="F:ATP binding"/>
    <property type="evidence" value="ECO:0007669"/>
    <property type="project" value="UniProtKB-KW"/>
</dbReference>
<dbReference type="SUPFAM" id="SSF90123">
    <property type="entry name" value="ABC transporter transmembrane region"/>
    <property type="match status" value="1"/>
</dbReference>
<dbReference type="GO" id="GO:0005886">
    <property type="term" value="C:plasma membrane"/>
    <property type="evidence" value="ECO:0007669"/>
    <property type="project" value="UniProtKB-SubCell"/>
</dbReference>
<dbReference type="InterPro" id="IPR039421">
    <property type="entry name" value="Type_1_exporter"/>
</dbReference>
<proteinExistence type="predicted"/>
<gene>
    <name evidence="14" type="primary">msbA</name>
    <name evidence="14" type="ORF">FEI13_10935</name>
</gene>
<protein>
    <submittedName>
        <fullName evidence="14">Lipid A export permease/ATP-binding protein MsbA</fullName>
    </submittedName>
</protein>
<dbReference type="PANTHER" id="PTHR43394">
    <property type="entry name" value="ATP-DEPENDENT PERMEASE MDL1, MITOCHONDRIAL"/>
    <property type="match status" value="1"/>
</dbReference>
<dbReference type="Pfam" id="PF00664">
    <property type="entry name" value="ABC_membrane"/>
    <property type="match status" value="1"/>
</dbReference>
<evidence type="ECO:0000256" key="2">
    <source>
        <dbReference type="ARBA" id="ARBA00022448"/>
    </source>
</evidence>
<evidence type="ECO:0000256" key="1">
    <source>
        <dbReference type="ARBA" id="ARBA00004651"/>
    </source>
</evidence>
<dbReference type="Gene3D" id="3.40.50.300">
    <property type="entry name" value="P-loop containing nucleotide triphosphate hydrolases"/>
    <property type="match status" value="1"/>
</dbReference>
<dbReference type="GO" id="GO:0016887">
    <property type="term" value="F:ATP hydrolysis activity"/>
    <property type="evidence" value="ECO:0007669"/>
    <property type="project" value="InterPro"/>
</dbReference>
<dbReference type="InterPro" id="IPR011917">
    <property type="entry name" value="ABC_transpr_lipidA"/>
</dbReference>
<evidence type="ECO:0000256" key="9">
    <source>
        <dbReference type="ARBA" id="ARBA00023055"/>
    </source>
</evidence>
<dbReference type="Proteomes" id="UP000306973">
    <property type="component" value="Unassembled WGS sequence"/>
</dbReference>
<feature type="domain" description="ABC transporter" evidence="12">
    <location>
        <begin position="337"/>
        <end position="572"/>
    </location>
</feature>
<keyword evidence="3" id="KW-1003">Cell membrane</keyword>
<dbReference type="Gene3D" id="1.20.1560.10">
    <property type="entry name" value="ABC transporter type 1, transmembrane domain"/>
    <property type="match status" value="1"/>
</dbReference>
<feature type="transmembrane region" description="Helical" evidence="11">
    <location>
        <begin position="20"/>
        <end position="40"/>
    </location>
</feature>
<keyword evidence="8 11" id="KW-1133">Transmembrane helix</keyword>
<evidence type="ECO:0000256" key="10">
    <source>
        <dbReference type="ARBA" id="ARBA00023136"/>
    </source>
</evidence>
<dbReference type="InterPro" id="IPR036640">
    <property type="entry name" value="ABC1_TM_sf"/>
</dbReference>
<dbReference type="GO" id="GO:0034040">
    <property type="term" value="F:ATPase-coupled lipid transmembrane transporter activity"/>
    <property type="evidence" value="ECO:0007669"/>
    <property type="project" value="InterPro"/>
</dbReference>
<comment type="caution">
    <text evidence="14">The sequence shown here is derived from an EMBL/GenBank/DDBJ whole genome shotgun (WGS) entry which is preliminary data.</text>
</comment>
<dbReference type="SMART" id="SM00382">
    <property type="entry name" value="AAA"/>
    <property type="match status" value="1"/>
</dbReference>
<dbReference type="InterPro" id="IPR003439">
    <property type="entry name" value="ABC_transporter-like_ATP-bd"/>
</dbReference>
<dbReference type="AlphaFoldDB" id="A0A5R8MG82"/>
<name>A0A5R8MG82_9GAMM</name>
<dbReference type="SUPFAM" id="SSF52540">
    <property type="entry name" value="P-loop containing nucleoside triphosphate hydrolases"/>
    <property type="match status" value="1"/>
</dbReference>
<dbReference type="InterPro" id="IPR017871">
    <property type="entry name" value="ABC_transporter-like_CS"/>
</dbReference>
<evidence type="ECO:0000256" key="7">
    <source>
        <dbReference type="ARBA" id="ARBA00022967"/>
    </source>
</evidence>
<dbReference type="PROSITE" id="PS50893">
    <property type="entry name" value="ABC_TRANSPORTER_2"/>
    <property type="match status" value="1"/>
</dbReference>
<evidence type="ECO:0000256" key="4">
    <source>
        <dbReference type="ARBA" id="ARBA00022692"/>
    </source>
</evidence>
<organism evidence="14 15">
    <name type="scientific">Halomonas urmiana</name>
    <dbReference type="NCBI Taxonomy" id="490901"/>
    <lineage>
        <taxon>Bacteria</taxon>
        <taxon>Pseudomonadati</taxon>
        <taxon>Pseudomonadota</taxon>
        <taxon>Gammaproteobacteria</taxon>
        <taxon>Oceanospirillales</taxon>
        <taxon>Halomonadaceae</taxon>
        <taxon>Halomonas</taxon>
    </lineage>
</organism>
<dbReference type="RefSeq" id="WP_138181598.1">
    <property type="nucleotide sequence ID" value="NZ_VBUI01000015.1"/>
</dbReference>
<evidence type="ECO:0000313" key="14">
    <source>
        <dbReference type="EMBL" id="TLF49726.1"/>
    </source>
</evidence>
<comment type="subcellular location">
    <subcellularLocation>
        <location evidence="1">Cell membrane</location>
        <topology evidence="1">Multi-pass membrane protein</topology>
    </subcellularLocation>
</comment>
<dbReference type="PROSITE" id="PS00211">
    <property type="entry name" value="ABC_TRANSPORTER_1"/>
    <property type="match status" value="1"/>
</dbReference>
<evidence type="ECO:0000256" key="8">
    <source>
        <dbReference type="ARBA" id="ARBA00022989"/>
    </source>
</evidence>
<feature type="domain" description="ABC transmembrane type-1" evidence="13">
    <location>
        <begin position="24"/>
        <end position="305"/>
    </location>
</feature>
<evidence type="ECO:0000256" key="5">
    <source>
        <dbReference type="ARBA" id="ARBA00022741"/>
    </source>
</evidence>
<reference evidence="14 15" key="1">
    <citation type="journal article" date="2007" name="Int. J. Syst. Evol. Microbiol.">
        <title>Halomonas saccharevitans sp. nov., Halomonas arcis sp. nov. and Halomonas subterranea sp. nov., halophilic bacteria isolated from hypersaline environments of China.</title>
        <authorList>
            <person name="Xu X.W."/>
            <person name="Wu Y.H."/>
            <person name="Zhou Z."/>
            <person name="Wang C.S."/>
            <person name="Zhou Y.G."/>
            <person name="Zhang H.B."/>
            <person name="Wang Y."/>
            <person name="Wu M."/>
        </authorList>
    </citation>
    <scope>NUCLEOTIDE SEQUENCE [LARGE SCALE GENOMIC DNA]</scope>
    <source>
        <strain evidence="14 15">TBZ3</strain>
    </source>
</reference>
<dbReference type="PROSITE" id="PS50929">
    <property type="entry name" value="ABC_TM1F"/>
    <property type="match status" value="1"/>
</dbReference>
<evidence type="ECO:0000256" key="3">
    <source>
        <dbReference type="ARBA" id="ARBA00022475"/>
    </source>
</evidence>
<evidence type="ECO:0000259" key="12">
    <source>
        <dbReference type="PROSITE" id="PS50893"/>
    </source>
</evidence>
<dbReference type="InterPro" id="IPR011527">
    <property type="entry name" value="ABC1_TM_dom"/>
</dbReference>
<evidence type="ECO:0000256" key="11">
    <source>
        <dbReference type="SAM" id="Phobius"/>
    </source>
</evidence>
<dbReference type="CDD" id="cd18552">
    <property type="entry name" value="ABC_6TM_MsbA_like"/>
    <property type="match status" value="1"/>
</dbReference>
<dbReference type="OrthoDB" id="9806127at2"/>
<dbReference type="Pfam" id="PF00005">
    <property type="entry name" value="ABC_tran"/>
    <property type="match status" value="1"/>
</dbReference>
<keyword evidence="2" id="KW-0813">Transport</keyword>
<keyword evidence="6 14" id="KW-0067">ATP-binding</keyword>
<evidence type="ECO:0000256" key="6">
    <source>
        <dbReference type="ARBA" id="ARBA00022840"/>
    </source>
</evidence>
<evidence type="ECO:0000313" key="15">
    <source>
        <dbReference type="Proteomes" id="UP000306973"/>
    </source>
</evidence>
<dbReference type="FunFam" id="3.40.50.300:FF:000221">
    <property type="entry name" value="Multidrug ABC transporter ATP-binding protein"/>
    <property type="match status" value="1"/>
</dbReference>
<feature type="transmembrane region" description="Helical" evidence="11">
    <location>
        <begin position="244"/>
        <end position="266"/>
    </location>
</feature>
<dbReference type="EMBL" id="VBUI01000015">
    <property type="protein sequence ID" value="TLF49726.1"/>
    <property type="molecule type" value="Genomic_DNA"/>
</dbReference>
<dbReference type="PANTHER" id="PTHR43394:SF1">
    <property type="entry name" value="ATP-BINDING CASSETTE SUB-FAMILY B MEMBER 10, MITOCHONDRIAL"/>
    <property type="match status" value="1"/>
</dbReference>
<dbReference type="GO" id="GO:0015421">
    <property type="term" value="F:ABC-type oligopeptide transporter activity"/>
    <property type="evidence" value="ECO:0007669"/>
    <property type="project" value="TreeGrafter"/>
</dbReference>
<sequence length="580" mass="63723">MEHSGWTLYKRLLGYVKPYWRAFALAILGYVIYAASSTALAEMMKRLIDGIQNPDAAFRLFLPLFVVGMFAARGLGTFLGTYFMSCVARNLVHVLRCDVFNHILHLPGRFFDAHSTGQLISRVTYHVEQVTGAATKAVTILLREGLFVIGLVVYLLWTNWMLTLLFLAVTPLIGGVVSYASKRFRRISRRIQRSMGDVTHVASEALSGYRVVRTHGAEGFEKARFEKASEVNRRQSMKEALTKATSTPVIQLLVALSLALLVWLAMSPALLDEMTPGEFVAFITAAALMAKPVRQLTEINSEIQKGIAAAGELFGLLEEPPERDTGTHEPGRLEGRIRFEGVRFAYGDDQPEVLKGIDLEVTPGEMVAIVGRSGSGKSTLVGLLPRFYRPTAGRLLIDGVEQGDYRLAPLRRQIALVSQQVTLFNASIADNIAYGVSGADPAAIEAAARAAHAHEFIERMPHGYDSVVGENGVMLSGGQRQRLAIARAIFKDAPLLVLDEATSALDTESERYIQAALEEVCRGRTTFVIAHRLSTIERADRILVMEQGEIIEQGSHAELLARDGAYAALHRLQFQESGPA</sequence>
<keyword evidence="10 11" id="KW-0472">Membrane</keyword>
<feature type="transmembrane region" description="Helical" evidence="11">
    <location>
        <begin position="160"/>
        <end position="180"/>
    </location>
</feature>
<keyword evidence="15" id="KW-1185">Reference proteome</keyword>
<keyword evidence="9" id="KW-0445">Lipid transport</keyword>
<feature type="transmembrane region" description="Helical" evidence="11">
    <location>
        <begin position="60"/>
        <end position="84"/>
    </location>
</feature>
<dbReference type="InterPro" id="IPR003593">
    <property type="entry name" value="AAA+_ATPase"/>
</dbReference>
<keyword evidence="5" id="KW-0547">Nucleotide-binding</keyword>